<proteinExistence type="predicted"/>
<dbReference type="STRING" id="857265.WG78_10475"/>
<dbReference type="EMBL" id="LAQT01000008">
    <property type="protein sequence ID" value="KPC52908.1"/>
    <property type="molecule type" value="Genomic_DNA"/>
</dbReference>
<gene>
    <name evidence="2" type="ORF">WG78_10475</name>
</gene>
<evidence type="ECO:0000313" key="2">
    <source>
        <dbReference type="EMBL" id="KPC52908.1"/>
    </source>
</evidence>
<evidence type="ECO:0000256" key="1">
    <source>
        <dbReference type="SAM" id="SignalP"/>
    </source>
</evidence>
<evidence type="ECO:0000313" key="3">
    <source>
        <dbReference type="Proteomes" id="UP000037939"/>
    </source>
</evidence>
<dbReference type="Proteomes" id="UP000037939">
    <property type="component" value="Unassembled WGS sequence"/>
</dbReference>
<name>A0A0N0XIN2_9NEIS</name>
<dbReference type="AlphaFoldDB" id="A0A0N0XIN2"/>
<accession>A0A0N0XIN2</accession>
<feature type="signal peptide" evidence="1">
    <location>
        <begin position="1"/>
        <end position="21"/>
    </location>
</feature>
<protein>
    <recommendedName>
        <fullName evidence="4">SRPBCC family protein</fullName>
    </recommendedName>
</protein>
<keyword evidence="1" id="KW-0732">Signal</keyword>
<comment type="caution">
    <text evidence="2">The sequence shown here is derived from an EMBL/GenBank/DDBJ whole genome shotgun (WGS) entry which is preliminary data.</text>
</comment>
<reference evidence="2 3" key="1">
    <citation type="submission" date="2015-07" db="EMBL/GenBank/DDBJ databases">
        <title>Draft genome sequence of the Amantichitinum ursilacus IGB-41, a new chitin-degrading bacterium.</title>
        <authorList>
            <person name="Kirstahler P."/>
            <person name="Guenther M."/>
            <person name="Grumaz C."/>
            <person name="Rupp S."/>
            <person name="Zibek S."/>
            <person name="Sohn K."/>
        </authorList>
    </citation>
    <scope>NUCLEOTIDE SEQUENCE [LARGE SCALE GENOMIC DNA]</scope>
    <source>
        <strain evidence="2 3">IGB-41</strain>
    </source>
</reference>
<keyword evidence="3" id="KW-1185">Reference proteome</keyword>
<organism evidence="2 3">
    <name type="scientific">Amantichitinum ursilacus</name>
    <dbReference type="NCBI Taxonomy" id="857265"/>
    <lineage>
        <taxon>Bacteria</taxon>
        <taxon>Pseudomonadati</taxon>
        <taxon>Pseudomonadota</taxon>
        <taxon>Betaproteobacteria</taxon>
        <taxon>Neisseriales</taxon>
        <taxon>Chitinibacteraceae</taxon>
        <taxon>Amantichitinum</taxon>
    </lineage>
</organism>
<evidence type="ECO:0008006" key="4">
    <source>
        <dbReference type="Google" id="ProtNLM"/>
    </source>
</evidence>
<sequence length="186" mass="20603">MRLARFGVAVTMAATLSATWAAGTLVVPKQIEFDGKTYTVDFEKAMPQQAIHEYTTDGEKASTWDWTRLLTINQLDVGKGTLAQWAEVTRINLQRQKPTPFLMFDVQKDEAWVRIVYPPEKAHPTYEANSWHARLVDGCGMMVVQFARQIAAPDGKSDEALFAQAKAATERDLGLLKGLAVGASCQ</sequence>
<feature type="chain" id="PRO_5005863001" description="SRPBCC family protein" evidence="1">
    <location>
        <begin position="22"/>
        <end position="186"/>
    </location>
</feature>
<dbReference type="RefSeq" id="WP_152969146.1">
    <property type="nucleotide sequence ID" value="NZ_LAQT01000008.1"/>
</dbReference>